<accession>A0ACB9FYL8</accession>
<reference evidence="1 2" key="2">
    <citation type="journal article" date="2022" name="Mol. Ecol. Resour.">
        <title>The genomes of chicory, endive, great burdock and yacon provide insights into Asteraceae paleo-polyploidization history and plant inulin production.</title>
        <authorList>
            <person name="Fan W."/>
            <person name="Wang S."/>
            <person name="Wang H."/>
            <person name="Wang A."/>
            <person name="Jiang F."/>
            <person name="Liu H."/>
            <person name="Zhao H."/>
            <person name="Xu D."/>
            <person name="Zhang Y."/>
        </authorList>
    </citation>
    <scope>NUCLEOTIDE SEQUENCE [LARGE SCALE GENOMIC DNA]</scope>
    <source>
        <strain evidence="2">cv. Yunnan</strain>
        <tissue evidence="1">Leaves</tissue>
    </source>
</reference>
<evidence type="ECO:0000313" key="2">
    <source>
        <dbReference type="Proteomes" id="UP001056120"/>
    </source>
</evidence>
<comment type="caution">
    <text evidence="1">The sequence shown here is derived from an EMBL/GenBank/DDBJ whole genome shotgun (WGS) entry which is preliminary data.</text>
</comment>
<keyword evidence="2" id="KW-1185">Reference proteome</keyword>
<gene>
    <name evidence="1" type="ORF">L1987_46103</name>
</gene>
<dbReference type="Proteomes" id="UP001056120">
    <property type="component" value="Linkage Group LG15"/>
</dbReference>
<sequence length="1022" mass="115240">MVKKRRYEGLGGGESYEHQEDGSGQGSGARRPPAARQQGGYHGRRWQGGYQGGYQGGGQTRERRGRVHRDRYAGGGSQQYYGEPPHHKSRRGTDPPHRHGGSELSYAGGPSRPSIPDLYQATQAPQQPVTTMRPMLRAEPSSTSQIVDEPVEPCQQVEPVQGTPMILPLRPGKGSKGTRLIVKANHFFAQLPDKDLHQYDVTITPEVTSRGVNRAVMQQLLALFPLFQEFKITLRDEEGSCRRDRDFKVVIKLASRADLHHLERFLAGRRADVPQDAIQVLDIVLRELPINRYSPVGQSFYSPYLGRRQSLDMSSTTFIESLPVVDFVTQLLNRDVSARRLSESDRLKELNFPVDDRGTMKSMVGYFWETYGFSTQHVQWPCLKIGNAQRVIYLPMEVCKIVEGQRCSKRLNERQITALLRVTCQRPQEREQDILKTVSHNAYGQDPYAKEFGIIISTELTSVEARVLPPPRLKYHDTGRERDCLPQVGQWNMMNKEFNPDPVLPTLSGLPDQAERINVKVGGRNTVLADALSRRIPNVSDVPTIIFGADVTHPHPGEDSSPSIAAVVASQDWPEITKYVGLVCAQAHREELIQDLFKEWQDPDRGKVSGGMIKELLISFRRATGQKPNCIIFYRDGVSEGQFYQVLLYELDAIWKTGAGTYCLAQWLIQRFVILQSLIFICAAMLGSRYARCTRSVSIVPPAYYAHLAAFRARCYLEPDTSDGGSMISGASGRAMGGRSSRVPAPNAAVRSLPALKESVKRVILAHNIYKTSTYVCSNRSLLSPEISKMAPVGLPPGFRFHPTDEELVNYYLKRKVHGQEIELDIIPEVDLYKCEPWELAEKSFLPSRDPEWYFFGPRDRKYPNGFRTNRATRAGYWKSTGKDRKVTSQGQNHGAIGMKKTLVYYRGRAPQGIRTDWVMHEYRLDDKDCHDTFSIQDSYALCRVFKKNGVCVELQDNGHTGISVTQYSPTITNDYETMSPDVPVASSSCLMEEDDKDDSWMQFITDDPWCSPDSPQVTLTN</sequence>
<dbReference type="EMBL" id="CM042032">
    <property type="protein sequence ID" value="KAI3776327.1"/>
    <property type="molecule type" value="Genomic_DNA"/>
</dbReference>
<protein>
    <submittedName>
        <fullName evidence="1">Uncharacterized protein</fullName>
    </submittedName>
</protein>
<reference evidence="2" key="1">
    <citation type="journal article" date="2022" name="Mol. Ecol. Resour.">
        <title>The genomes of chicory, endive, great burdock and yacon provide insights into Asteraceae palaeo-polyploidization history and plant inulin production.</title>
        <authorList>
            <person name="Fan W."/>
            <person name="Wang S."/>
            <person name="Wang H."/>
            <person name="Wang A."/>
            <person name="Jiang F."/>
            <person name="Liu H."/>
            <person name="Zhao H."/>
            <person name="Xu D."/>
            <person name="Zhang Y."/>
        </authorList>
    </citation>
    <scope>NUCLEOTIDE SEQUENCE [LARGE SCALE GENOMIC DNA]</scope>
    <source>
        <strain evidence="2">cv. Yunnan</strain>
    </source>
</reference>
<organism evidence="1 2">
    <name type="scientific">Smallanthus sonchifolius</name>
    <dbReference type="NCBI Taxonomy" id="185202"/>
    <lineage>
        <taxon>Eukaryota</taxon>
        <taxon>Viridiplantae</taxon>
        <taxon>Streptophyta</taxon>
        <taxon>Embryophyta</taxon>
        <taxon>Tracheophyta</taxon>
        <taxon>Spermatophyta</taxon>
        <taxon>Magnoliopsida</taxon>
        <taxon>eudicotyledons</taxon>
        <taxon>Gunneridae</taxon>
        <taxon>Pentapetalae</taxon>
        <taxon>asterids</taxon>
        <taxon>campanulids</taxon>
        <taxon>Asterales</taxon>
        <taxon>Asteraceae</taxon>
        <taxon>Asteroideae</taxon>
        <taxon>Heliantheae alliance</taxon>
        <taxon>Millerieae</taxon>
        <taxon>Smallanthus</taxon>
    </lineage>
</organism>
<proteinExistence type="predicted"/>
<name>A0ACB9FYL8_9ASTR</name>
<evidence type="ECO:0000313" key="1">
    <source>
        <dbReference type="EMBL" id="KAI3776327.1"/>
    </source>
</evidence>